<dbReference type="EMBL" id="ML208269">
    <property type="protein sequence ID" value="TFK74203.1"/>
    <property type="molecule type" value="Genomic_DNA"/>
</dbReference>
<protein>
    <submittedName>
        <fullName evidence="1">Uncharacterized protein</fullName>
    </submittedName>
</protein>
<proteinExistence type="predicted"/>
<evidence type="ECO:0000313" key="2">
    <source>
        <dbReference type="Proteomes" id="UP000308600"/>
    </source>
</evidence>
<dbReference type="Proteomes" id="UP000308600">
    <property type="component" value="Unassembled WGS sequence"/>
</dbReference>
<gene>
    <name evidence="1" type="ORF">BDN72DRAFT_833511</name>
</gene>
<sequence>MTRSSTRAQVASTTLAGLQDLPNEILHKILSDPILTDELFNLSTLTRHLNSFIIDQYFTHHRIRDPTESLQVDVRDMPRLAPFPKHGKGKDKALRIRSLEYTDTLSALAIAFDLKSIDNLTCVLFPYVSTTSNQHKRFIRILNRLTHVKSIRIIFDPTGAFVDKCLWLRTYLWRDIMSDLLNISVEKGCEELYVESRGYCYNSTPYLRLAKPKPPFKLLGKVLSPKTSAGPELAVTPYRYRGDPKLQPIPLSDVARNRTRLKHLQISSILLLRPPYSYWTYSILDAASSLTSLELSGFSDVSKEREIWRVTLPWLFLPLQSKLVRLTVENILGLPARQLFDSIIELKNLEELKLIGLSTLEEDAYVAGLVRDQQEHRQSSSHPEEFLPNLTSLYGHSEWINLLCPEGMTVRREKLRKLYIQPKLTSSTRRSIISCLEDVFSNSTFSSGAKEPQLEIILDIASTKEYCTRDFYKDREWAQLKAGEASTSVDLNWIVDPFRGVTGLSVRFEEPESFWSMGACHKLSEFLEYWKGMRCVEFVFVNDVATRDADNLKTGSNWRTGNGWKQEDDVIVRRLINNAKLTSPSLKRFVVGEREWDI</sequence>
<keyword evidence="2" id="KW-1185">Reference proteome</keyword>
<reference evidence="1 2" key="1">
    <citation type="journal article" date="2019" name="Nat. Ecol. Evol.">
        <title>Megaphylogeny resolves global patterns of mushroom evolution.</title>
        <authorList>
            <person name="Varga T."/>
            <person name="Krizsan K."/>
            <person name="Foldi C."/>
            <person name="Dima B."/>
            <person name="Sanchez-Garcia M."/>
            <person name="Sanchez-Ramirez S."/>
            <person name="Szollosi G.J."/>
            <person name="Szarkandi J.G."/>
            <person name="Papp V."/>
            <person name="Albert L."/>
            <person name="Andreopoulos W."/>
            <person name="Angelini C."/>
            <person name="Antonin V."/>
            <person name="Barry K.W."/>
            <person name="Bougher N.L."/>
            <person name="Buchanan P."/>
            <person name="Buyck B."/>
            <person name="Bense V."/>
            <person name="Catcheside P."/>
            <person name="Chovatia M."/>
            <person name="Cooper J."/>
            <person name="Damon W."/>
            <person name="Desjardin D."/>
            <person name="Finy P."/>
            <person name="Geml J."/>
            <person name="Haridas S."/>
            <person name="Hughes K."/>
            <person name="Justo A."/>
            <person name="Karasinski D."/>
            <person name="Kautmanova I."/>
            <person name="Kiss B."/>
            <person name="Kocsube S."/>
            <person name="Kotiranta H."/>
            <person name="LaButti K.M."/>
            <person name="Lechner B.E."/>
            <person name="Liimatainen K."/>
            <person name="Lipzen A."/>
            <person name="Lukacs Z."/>
            <person name="Mihaltcheva S."/>
            <person name="Morgado L.N."/>
            <person name="Niskanen T."/>
            <person name="Noordeloos M.E."/>
            <person name="Ohm R.A."/>
            <person name="Ortiz-Santana B."/>
            <person name="Ovrebo C."/>
            <person name="Racz N."/>
            <person name="Riley R."/>
            <person name="Savchenko A."/>
            <person name="Shiryaev A."/>
            <person name="Soop K."/>
            <person name="Spirin V."/>
            <person name="Szebenyi C."/>
            <person name="Tomsovsky M."/>
            <person name="Tulloss R.E."/>
            <person name="Uehling J."/>
            <person name="Grigoriev I.V."/>
            <person name="Vagvolgyi C."/>
            <person name="Papp T."/>
            <person name="Martin F.M."/>
            <person name="Miettinen O."/>
            <person name="Hibbett D.S."/>
            <person name="Nagy L.G."/>
        </authorList>
    </citation>
    <scope>NUCLEOTIDE SEQUENCE [LARGE SCALE GENOMIC DNA]</scope>
    <source>
        <strain evidence="1 2">NL-1719</strain>
    </source>
</reference>
<name>A0ACD3B7X4_9AGAR</name>
<accession>A0ACD3B7X4</accession>
<organism evidence="1 2">
    <name type="scientific">Pluteus cervinus</name>
    <dbReference type="NCBI Taxonomy" id="181527"/>
    <lineage>
        <taxon>Eukaryota</taxon>
        <taxon>Fungi</taxon>
        <taxon>Dikarya</taxon>
        <taxon>Basidiomycota</taxon>
        <taxon>Agaricomycotina</taxon>
        <taxon>Agaricomycetes</taxon>
        <taxon>Agaricomycetidae</taxon>
        <taxon>Agaricales</taxon>
        <taxon>Pluteineae</taxon>
        <taxon>Pluteaceae</taxon>
        <taxon>Pluteus</taxon>
    </lineage>
</organism>
<evidence type="ECO:0000313" key="1">
    <source>
        <dbReference type="EMBL" id="TFK74203.1"/>
    </source>
</evidence>